<accession>A0A9X2I227</accession>
<dbReference type="InterPro" id="IPR050833">
    <property type="entry name" value="Poly_Biosynth_Transport"/>
</dbReference>
<comment type="subcellular location">
    <subcellularLocation>
        <location evidence="1">Cell membrane</location>
        <topology evidence="1">Multi-pass membrane protein</topology>
    </subcellularLocation>
</comment>
<feature type="transmembrane region" description="Helical" evidence="6">
    <location>
        <begin position="298"/>
        <end position="323"/>
    </location>
</feature>
<dbReference type="AlphaFoldDB" id="A0A9X2I227"/>
<evidence type="ECO:0000256" key="6">
    <source>
        <dbReference type="SAM" id="Phobius"/>
    </source>
</evidence>
<feature type="transmembrane region" description="Helical" evidence="6">
    <location>
        <begin position="15"/>
        <end position="43"/>
    </location>
</feature>
<dbReference type="EMBL" id="JANCNS010000001">
    <property type="protein sequence ID" value="MCP9199571.1"/>
    <property type="molecule type" value="Genomic_DNA"/>
</dbReference>
<evidence type="ECO:0000313" key="8">
    <source>
        <dbReference type="Proteomes" id="UP001155280"/>
    </source>
</evidence>
<keyword evidence="5 6" id="KW-0472">Membrane</keyword>
<dbReference type="PANTHER" id="PTHR30250:SF11">
    <property type="entry name" value="O-ANTIGEN TRANSPORTER-RELATED"/>
    <property type="match status" value="1"/>
</dbReference>
<dbReference type="PANTHER" id="PTHR30250">
    <property type="entry name" value="PST FAMILY PREDICTED COLANIC ACID TRANSPORTER"/>
    <property type="match status" value="1"/>
</dbReference>
<keyword evidence="2" id="KW-1003">Cell membrane</keyword>
<evidence type="ECO:0000256" key="2">
    <source>
        <dbReference type="ARBA" id="ARBA00022475"/>
    </source>
</evidence>
<dbReference type="RefSeq" id="WP_241549967.1">
    <property type="nucleotide sequence ID" value="NZ_JANCNS010000001.1"/>
</dbReference>
<keyword evidence="4 6" id="KW-1133">Transmembrane helix</keyword>
<evidence type="ECO:0000256" key="3">
    <source>
        <dbReference type="ARBA" id="ARBA00022692"/>
    </source>
</evidence>
<sequence>MISVWKHYDLTKFNLWIRLIGITGLTQVLVQFLGFISGVLVIRLLPVEEYALYTLANTMLATMVLLADGGISTGVLSQGGKVWKDEIELGKVLSTGIYLKKRFAYLSIIVAFPILIYLLLRHDASWLTAILVALAIIPAFYAQFSDSLLTIVPKLHQNIGDLQKNQAVVSFGRLILTTLFLFIFPFTFLALLASGIPRIYGNRRLMKISAINVDTSQQKDPVYTKRIISTVKRLLPGIIYYCISGQITIWLLSFFGSTTSIAQIGALGRLAVVLSLLNYLTGTLLIPRFARKENKREALLVLFLKIMLVTIFFLTGIVLIVNFFPDQILWILGDEYTGLQKELTLIIMGSALNIVAGVAYSLNASRDWILNPLISISLSVLSIIVGIIIFDVSILKGVLYLNIFLAIFQILIYGSYSAYKLMK</sequence>
<evidence type="ECO:0000256" key="1">
    <source>
        <dbReference type="ARBA" id="ARBA00004651"/>
    </source>
</evidence>
<dbReference type="GO" id="GO:0005886">
    <property type="term" value="C:plasma membrane"/>
    <property type="evidence" value="ECO:0007669"/>
    <property type="project" value="UniProtKB-SubCell"/>
</dbReference>
<feature type="transmembrane region" description="Helical" evidence="6">
    <location>
        <begin position="103"/>
        <end position="120"/>
    </location>
</feature>
<feature type="transmembrane region" description="Helical" evidence="6">
    <location>
        <begin position="50"/>
        <end position="67"/>
    </location>
</feature>
<dbReference type="Proteomes" id="UP001155280">
    <property type="component" value="Unassembled WGS sequence"/>
</dbReference>
<feature type="transmembrane region" description="Helical" evidence="6">
    <location>
        <begin position="369"/>
        <end position="392"/>
    </location>
</feature>
<feature type="transmembrane region" description="Helical" evidence="6">
    <location>
        <begin position="174"/>
        <end position="196"/>
    </location>
</feature>
<feature type="transmembrane region" description="Helical" evidence="6">
    <location>
        <begin position="234"/>
        <end position="255"/>
    </location>
</feature>
<protein>
    <submittedName>
        <fullName evidence="7">Polysaccharide biosynthesis protein</fullName>
    </submittedName>
</protein>
<reference evidence="7" key="1">
    <citation type="submission" date="2022-07" db="EMBL/GenBank/DDBJ databases">
        <title>Gramela sediminis sp. nov., isolated from deep-sea sediment of the Indian Ocean.</title>
        <authorList>
            <person name="Shi H."/>
        </authorList>
    </citation>
    <scope>NUCLEOTIDE SEQUENCE</scope>
    <source>
        <strain evidence="7">GC03-9</strain>
    </source>
</reference>
<feature type="transmembrane region" description="Helical" evidence="6">
    <location>
        <begin position="343"/>
        <end position="362"/>
    </location>
</feature>
<comment type="caution">
    <text evidence="7">The sequence shown here is derived from an EMBL/GenBank/DDBJ whole genome shotgun (WGS) entry which is preliminary data.</text>
</comment>
<feature type="transmembrane region" description="Helical" evidence="6">
    <location>
        <begin position="127"/>
        <end position="144"/>
    </location>
</feature>
<feature type="transmembrane region" description="Helical" evidence="6">
    <location>
        <begin position="261"/>
        <end position="286"/>
    </location>
</feature>
<feature type="transmembrane region" description="Helical" evidence="6">
    <location>
        <begin position="398"/>
        <end position="419"/>
    </location>
</feature>
<keyword evidence="3 6" id="KW-0812">Transmembrane</keyword>
<proteinExistence type="predicted"/>
<name>A0A9X2I227_9FLAO</name>
<evidence type="ECO:0000313" key="7">
    <source>
        <dbReference type="EMBL" id="MCP9199571.1"/>
    </source>
</evidence>
<organism evidence="7 8">
    <name type="scientific">Christiangramia oceanisediminis</name>
    <dbReference type="NCBI Taxonomy" id="2920386"/>
    <lineage>
        <taxon>Bacteria</taxon>
        <taxon>Pseudomonadati</taxon>
        <taxon>Bacteroidota</taxon>
        <taxon>Flavobacteriia</taxon>
        <taxon>Flavobacteriales</taxon>
        <taxon>Flavobacteriaceae</taxon>
        <taxon>Christiangramia</taxon>
    </lineage>
</organism>
<keyword evidence="8" id="KW-1185">Reference proteome</keyword>
<evidence type="ECO:0000256" key="4">
    <source>
        <dbReference type="ARBA" id="ARBA00022989"/>
    </source>
</evidence>
<evidence type="ECO:0000256" key="5">
    <source>
        <dbReference type="ARBA" id="ARBA00023136"/>
    </source>
</evidence>
<gene>
    <name evidence="7" type="ORF">MKO06_06615</name>
</gene>